<dbReference type="AlphaFoldDB" id="A0A8S0QFH5"/>
<comment type="caution">
    <text evidence="3">The sequence shown here is derived from an EMBL/GenBank/DDBJ whole genome shotgun (WGS) entry which is preliminary data.</text>
</comment>
<dbReference type="OrthoDB" id="1899721at2759"/>
<feature type="region of interest" description="Disordered" evidence="2">
    <location>
        <begin position="270"/>
        <end position="310"/>
    </location>
</feature>
<protein>
    <submittedName>
        <fullName evidence="3">Uncharacterized protein</fullName>
    </submittedName>
</protein>
<keyword evidence="4" id="KW-1185">Reference proteome</keyword>
<sequence>MKISGVWIWKANGDEMGFTAPKMELVGWVGLWRLNEFMEVKLNNGENAVKNEFEGCSRCLELEDKFKKLEQKCATLELDVEKKNTTLEFLEGKFSFSELDKLGIEDEVRILRERNEELERIIGNGEKSMDKADNLTEDGEDQVTQLLIENRVLDCEKKKSESEVKIWEAKYKELELLVMELHGRMSTGMVKVGSLLPEIDSDKLSELIRKKDGIDGRTKDQANELRHVSDRTPFKELTHAEEEERGIPCDTKLKNGSQVKKCLGFAEESPNKKMAPLTPGGTRPSVGPIDISDSDDDPNPNQLQRREKVCRSFDGGSRVIVDKKESPSTDRCSRILEYSSDEEVLRTSTSKRKRASNIVTSESESDDDDNVPISRLKSKSLQELNPDFHANSYSVKDTDSRDKFRKPVTRRHLVRLGKIEEKGGSGKSKFESAGPTDETIEGDEMEEDSSESEGESLGGFIVTDSDISEDNATTNGNNISEGDGTCFSEDSSGDSENASQGGASYDEIISVLRRARKHKKWDFEADMLADFGKHPELCMKAVCALYRQQTSVEKSSKSAIVLNGRGFSQCDAFKGSALAEFLTDGDLQGDVKKSVEELQEYNPRGAELCRKLATHYSKQLFAIYKNEEDQLFRPQQLDTS</sequence>
<organism evidence="3 4">
    <name type="scientific">Olea europaea subsp. europaea</name>
    <dbReference type="NCBI Taxonomy" id="158383"/>
    <lineage>
        <taxon>Eukaryota</taxon>
        <taxon>Viridiplantae</taxon>
        <taxon>Streptophyta</taxon>
        <taxon>Embryophyta</taxon>
        <taxon>Tracheophyta</taxon>
        <taxon>Spermatophyta</taxon>
        <taxon>Magnoliopsida</taxon>
        <taxon>eudicotyledons</taxon>
        <taxon>Gunneridae</taxon>
        <taxon>Pentapetalae</taxon>
        <taxon>asterids</taxon>
        <taxon>lamiids</taxon>
        <taxon>Lamiales</taxon>
        <taxon>Oleaceae</taxon>
        <taxon>Oleeae</taxon>
        <taxon>Olea</taxon>
    </lineage>
</organism>
<gene>
    <name evidence="3" type="ORF">OLEA9_A097821</name>
</gene>
<accession>A0A8S0QFH5</accession>
<keyword evidence="1" id="KW-0175">Coiled coil</keyword>
<dbReference type="Proteomes" id="UP000594638">
    <property type="component" value="Unassembled WGS sequence"/>
</dbReference>
<feature type="compositionally biased region" description="Basic and acidic residues" evidence="2">
    <location>
        <begin position="417"/>
        <end position="430"/>
    </location>
</feature>
<evidence type="ECO:0000313" key="4">
    <source>
        <dbReference type="Proteomes" id="UP000594638"/>
    </source>
</evidence>
<evidence type="ECO:0000256" key="1">
    <source>
        <dbReference type="SAM" id="Coils"/>
    </source>
</evidence>
<dbReference type="EMBL" id="CACTIH010001857">
    <property type="protein sequence ID" value="CAA2966294.1"/>
    <property type="molecule type" value="Genomic_DNA"/>
</dbReference>
<feature type="region of interest" description="Disordered" evidence="2">
    <location>
        <begin position="415"/>
        <end position="501"/>
    </location>
</feature>
<reference evidence="3 4" key="1">
    <citation type="submission" date="2019-12" db="EMBL/GenBank/DDBJ databases">
        <authorList>
            <person name="Alioto T."/>
            <person name="Alioto T."/>
            <person name="Gomez Garrido J."/>
        </authorList>
    </citation>
    <scope>NUCLEOTIDE SEQUENCE [LARGE SCALE GENOMIC DNA]</scope>
</reference>
<evidence type="ECO:0000256" key="2">
    <source>
        <dbReference type="SAM" id="MobiDB-lite"/>
    </source>
</evidence>
<feature type="coiled-coil region" evidence="1">
    <location>
        <begin position="59"/>
        <end position="121"/>
    </location>
</feature>
<feature type="compositionally biased region" description="Acidic residues" evidence="2">
    <location>
        <begin position="438"/>
        <end position="454"/>
    </location>
</feature>
<feature type="compositionally biased region" description="Polar residues" evidence="2">
    <location>
        <begin position="488"/>
        <end position="501"/>
    </location>
</feature>
<proteinExistence type="predicted"/>
<feature type="compositionally biased region" description="Polar residues" evidence="2">
    <location>
        <begin position="470"/>
        <end position="480"/>
    </location>
</feature>
<dbReference type="PANTHER" id="PTHR34380:SF1">
    <property type="entry name" value="OS01G0221300 PROTEIN"/>
    <property type="match status" value="1"/>
</dbReference>
<feature type="region of interest" description="Disordered" evidence="2">
    <location>
        <begin position="343"/>
        <end position="403"/>
    </location>
</feature>
<name>A0A8S0QFH5_OLEEU</name>
<dbReference type="Gramene" id="OE9A097821T1">
    <property type="protein sequence ID" value="OE9A097821C1"/>
    <property type="gene ID" value="OE9A097821"/>
</dbReference>
<dbReference type="PANTHER" id="PTHR34380">
    <property type="entry name" value="BNAA03G12380D PROTEIN"/>
    <property type="match status" value="1"/>
</dbReference>
<evidence type="ECO:0000313" key="3">
    <source>
        <dbReference type="EMBL" id="CAA2966294.1"/>
    </source>
</evidence>